<keyword evidence="8" id="KW-1185">Reference proteome</keyword>
<dbReference type="PANTHER" id="PTHR43859:SF4">
    <property type="entry name" value="BUTANOATE--COA LIGASE AAE1-RELATED"/>
    <property type="match status" value="1"/>
</dbReference>
<dbReference type="GO" id="GO:0006631">
    <property type="term" value="P:fatty acid metabolic process"/>
    <property type="evidence" value="ECO:0007669"/>
    <property type="project" value="UniProtKB-KW"/>
</dbReference>
<dbReference type="PROSITE" id="PS00455">
    <property type="entry name" value="AMP_BINDING"/>
    <property type="match status" value="1"/>
</dbReference>
<dbReference type="InterPro" id="IPR042099">
    <property type="entry name" value="ANL_N_sf"/>
</dbReference>
<organism evidence="7 8">
    <name type="scientific">Austropuccinia psidii MF-1</name>
    <dbReference type="NCBI Taxonomy" id="1389203"/>
    <lineage>
        <taxon>Eukaryota</taxon>
        <taxon>Fungi</taxon>
        <taxon>Dikarya</taxon>
        <taxon>Basidiomycota</taxon>
        <taxon>Pucciniomycotina</taxon>
        <taxon>Pucciniomycetes</taxon>
        <taxon>Pucciniales</taxon>
        <taxon>Sphaerophragmiaceae</taxon>
        <taxon>Austropuccinia</taxon>
    </lineage>
</organism>
<dbReference type="InterPro" id="IPR020845">
    <property type="entry name" value="AMP-binding_CS"/>
</dbReference>
<comment type="similarity">
    <text evidence="1">Belongs to the ATP-dependent AMP-binding enzyme family.</text>
</comment>
<feature type="region of interest" description="Disordered" evidence="5">
    <location>
        <begin position="1"/>
        <end position="30"/>
    </location>
</feature>
<keyword evidence="3" id="KW-0276">Fatty acid metabolism</keyword>
<evidence type="ECO:0000256" key="1">
    <source>
        <dbReference type="ARBA" id="ARBA00006432"/>
    </source>
</evidence>
<keyword evidence="2" id="KW-0436">Ligase</keyword>
<comment type="caution">
    <text evidence="7">The sequence shown here is derived from an EMBL/GenBank/DDBJ whole genome shotgun (WGS) entry which is preliminary data.</text>
</comment>
<dbReference type="Proteomes" id="UP000765509">
    <property type="component" value="Unassembled WGS sequence"/>
</dbReference>
<evidence type="ECO:0000256" key="3">
    <source>
        <dbReference type="ARBA" id="ARBA00022832"/>
    </source>
</evidence>
<dbReference type="AlphaFoldDB" id="A0A9Q3BCQ1"/>
<evidence type="ECO:0000256" key="2">
    <source>
        <dbReference type="ARBA" id="ARBA00022598"/>
    </source>
</evidence>
<accession>A0A9Q3BCQ1</accession>
<proteinExistence type="inferred from homology"/>
<dbReference type="Pfam" id="PF00501">
    <property type="entry name" value="AMP-binding"/>
    <property type="match status" value="1"/>
</dbReference>
<feature type="compositionally biased region" description="Basic residues" evidence="5">
    <location>
        <begin position="1"/>
        <end position="16"/>
    </location>
</feature>
<dbReference type="EMBL" id="AVOT02000375">
    <property type="protein sequence ID" value="MBW0462555.1"/>
    <property type="molecule type" value="Genomic_DNA"/>
</dbReference>
<reference evidence="7" key="1">
    <citation type="submission" date="2021-03" db="EMBL/GenBank/DDBJ databases">
        <title>Draft genome sequence of rust myrtle Austropuccinia psidii MF-1, a brazilian biotype.</title>
        <authorList>
            <person name="Quecine M.C."/>
            <person name="Pachon D.M.R."/>
            <person name="Bonatelli M.L."/>
            <person name="Correr F.H."/>
            <person name="Franceschini L.M."/>
            <person name="Leite T.F."/>
            <person name="Margarido G.R.A."/>
            <person name="Almeida C.A."/>
            <person name="Ferrarezi J.A."/>
            <person name="Labate C.A."/>
        </authorList>
    </citation>
    <scope>NUCLEOTIDE SEQUENCE</scope>
    <source>
        <strain evidence="7">MF-1</strain>
    </source>
</reference>
<gene>
    <name evidence="7" type="ORF">O181_002270</name>
</gene>
<dbReference type="PANTHER" id="PTHR43859">
    <property type="entry name" value="ACYL-ACTIVATING ENZYME"/>
    <property type="match status" value="1"/>
</dbReference>
<dbReference type="InterPro" id="IPR000873">
    <property type="entry name" value="AMP-dep_synth/lig_dom"/>
</dbReference>
<evidence type="ECO:0000256" key="5">
    <source>
        <dbReference type="SAM" id="MobiDB-lite"/>
    </source>
</evidence>
<evidence type="ECO:0000259" key="6">
    <source>
        <dbReference type="Pfam" id="PF00501"/>
    </source>
</evidence>
<evidence type="ECO:0000313" key="7">
    <source>
        <dbReference type="EMBL" id="MBW0462555.1"/>
    </source>
</evidence>
<dbReference type="GO" id="GO:0016874">
    <property type="term" value="F:ligase activity"/>
    <property type="evidence" value="ECO:0007669"/>
    <property type="project" value="UniProtKB-KW"/>
</dbReference>
<dbReference type="OrthoDB" id="1898221at2759"/>
<dbReference type="Gene3D" id="3.40.50.12780">
    <property type="entry name" value="N-terminal domain of ligase-like"/>
    <property type="match status" value="1"/>
</dbReference>
<keyword evidence="4" id="KW-0443">Lipid metabolism</keyword>
<evidence type="ECO:0000313" key="8">
    <source>
        <dbReference type="Proteomes" id="UP000765509"/>
    </source>
</evidence>
<dbReference type="SUPFAM" id="SSF56801">
    <property type="entry name" value="Acetyl-CoA synthetase-like"/>
    <property type="match status" value="1"/>
</dbReference>
<protein>
    <recommendedName>
        <fullName evidence="6">AMP-dependent synthetase/ligase domain-containing protein</fullName>
    </recommendedName>
</protein>
<sequence length="85" mass="9684">MQHATRYFRKSTRKNNKTQWRTPKLRHWQTQGARAHASVVRSGDPAHAWALPADEWDAIALNYTSGTTGRPKGVMLSHRNLVTGF</sequence>
<name>A0A9Q3BCQ1_9BASI</name>
<feature type="domain" description="AMP-dependent synthetase/ligase" evidence="6">
    <location>
        <begin position="33"/>
        <end position="83"/>
    </location>
</feature>
<evidence type="ECO:0000256" key="4">
    <source>
        <dbReference type="ARBA" id="ARBA00023098"/>
    </source>
</evidence>